<evidence type="ECO:0000256" key="6">
    <source>
        <dbReference type="ARBA" id="ARBA00022989"/>
    </source>
</evidence>
<accession>A0AAV6GQ51</accession>
<evidence type="ECO:0000313" key="14">
    <source>
        <dbReference type="Proteomes" id="UP000823561"/>
    </source>
</evidence>
<dbReference type="PANTHER" id="PTHR48423">
    <property type="entry name" value="INTERLEUKIN-27 RECEPTOR SUBUNIT ALPHA"/>
    <property type="match status" value="1"/>
</dbReference>
<evidence type="ECO:0000256" key="2">
    <source>
        <dbReference type="ARBA" id="ARBA00008921"/>
    </source>
</evidence>
<dbReference type="PROSITE" id="PS50853">
    <property type="entry name" value="FN3"/>
    <property type="match status" value="2"/>
</dbReference>
<keyword evidence="3 10" id="KW-0812">Transmembrane</keyword>
<comment type="caution">
    <text evidence="13">The sequence shown here is derived from an EMBL/GenBank/DDBJ whole genome shotgun (WGS) entry which is preliminary data.</text>
</comment>
<dbReference type="InterPro" id="IPR036116">
    <property type="entry name" value="FN3_sf"/>
</dbReference>
<comment type="similarity">
    <text evidence="2">Belongs to the type I cytokine receptor family. Type 2 subfamily.</text>
</comment>
<dbReference type="Pfam" id="PF00041">
    <property type="entry name" value="fn3"/>
    <property type="match status" value="2"/>
</dbReference>
<sequence length="797" mass="89192">MTIHAFFLLLCTVGICKAQRPCEANPSLGKFVEVGANFSIFCVIQGGCKSIFVHRDTNHEQRHQRVNATTVMHEVQGIMGNSTYTCKCAEKSLVCGVDIVVGYLPEVPQNLTCEQNGEFGNVTCTWKPGKDTGLQTTSEFSVRTASDNSPDVISEEHSATFHPGSETQFFVSVRASNRLGHSAAGEINFTLSHIVRPTPPVLAQIECSSRLCHLHITNVGSCHMLEVQHRRNHGHWSTQLFNRTESNHNWNISISLEPFVFYHFRVKLKLRPHMGLWSQWSSFNQRTEEEAPIKKLDIWYIKESPWIILLWKELNQTEARGRILGYTVLVKNTTTKKTTFWNVTNTFTNVTDQLCSHCVITVSAFNSRGYSPPANIAILGEKAQLPQKVSHVSQSDGSIAISWQKPATAAVGAVTSYLVEWCPAGRLFKELKWQRLNREQLSIIITGLQPHECYKVRVYALFKDGRGKAEFDISPQPKVPEKGPDLNRIQSLVTVDNTMLVTWMPIPRQQLRGCLTKYTIYVQGPRTKVPYDVSTELMSRNFSVSGLTDGQQYRVFMTAWTEAGESPPGDPHSFTVKHQQKTSPLVFGILVASCSVVPFLVVLMCLCHIFSLHQRFLRCCHLLPDMVPDPANSKWAKECSGEKGEMTLKLYLSDSSVSEDEPDTVEVQEMPSESSIPGALMGLDSTSSGLQQGQDVCLSFSLKSPSAYLKSFSHESYQTQESQNTEVTVDYISSQGMMSGERDGEQQQEEEDVCTDGPRFLPCPLFDPKVSIGGKLTLDSVKIDCSNFLDEPCFMHC</sequence>
<feature type="domain" description="Fibronectin type-III" evidence="12">
    <location>
        <begin position="385"/>
        <end position="482"/>
    </location>
</feature>
<evidence type="ECO:0000256" key="9">
    <source>
        <dbReference type="ARBA" id="ARBA00023180"/>
    </source>
</evidence>
<proteinExistence type="inferred from homology"/>
<feature type="chain" id="PRO_5043417129" description="Fibronectin type-III domain-containing protein" evidence="11">
    <location>
        <begin position="19"/>
        <end position="797"/>
    </location>
</feature>
<feature type="domain" description="Fibronectin type-III" evidence="12">
    <location>
        <begin position="484"/>
        <end position="579"/>
    </location>
</feature>
<dbReference type="SMART" id="SM00060">
    <property type="entry name" value="FN3"/>
    <property type="match status" value="4"/>
</dbReference>
<evidence type="ECO:0000256" key="4">
    <source>
        <dbReference type="ARBA" id="ARBA00022729"/>
    </source>
</evidence>
<dbReference type="InterPro" id="IPR052672">
    <property type="entry name" value="Type1_Cytokine_Rcpt_Type2"/>
</dbReference>
<evidence type="ECO:0000256" key="5">
    <source>
        <dbReference type="ARBA" id="ARBA00022737"/>
    </source>
</evidence>
<keyword evidence="9" id="KW-0325">Glycoprotein</keyword>
<evidence type="ECO:0000256" key="1">
    <source>
        <dbReference type="ARBA" id="ARBA00004479"/>
    </source>
</evidence>
<dbReference type="InterPro" id="IPR013783">
    <property type="entry name" value="Ig-like_fold"/>
</dbReference>
<organism evidence="13 14">
    <name type="scientific">Alosa alosa</name>
    <name type="common">allis shad</name>
    <dbReference type="NCBI Taxonomy" id="278164"/>
    <lineage>
        <taxon>Eukaryota</taxon>
        <taxon>Metazoa</taxon>
        <taxon>Chordata</taxon>
        <taxon>Craniata</taxon>
        <taxon>Vertebrata</taxon>
        <taxon>Euteleostomi</taxon>
        <taxon>Actinopterygii</taxon>
        <taxon>Neopterygii</taxon>
        <taxon>Teleostei</taxon>
        <taxon>Clupei</taxon>
        <taxon>Clupeiformes</taxon>
        <taxon>Clupeoidei</taxon>
        <taxon>Clupeidae</taxon>
        <taxon>Alosa</taxon>
    </lineage>
</organism>
<dbReference type="InterPro" id="IPR003961">
    <property type="entry name" value="FN3_dom"/>
</dbReference>
<keyword evidence="6 10" id="KW-1133">Transmembrane helix</keyword>
<feature type="signal peptide" evidence="11">
    <location>
        <begin position="1"/>
        <end position="18"/>
    </location>
</feature>
<protein>
    <recommendedName>
        <fullName evidence="12">Fibronectin type-III domain-containing protein</fullName>
    </recommendedName>
</protein>
<keyword evidence="8" id="KW-0675">Receptor</keyword>
<keyword evidence="7 10" id="KW-0472">Membrane</keyword>
<comment type="subcellular location">
    <subcellularLocation>
        <location evidence="1">Membrane</location>
        <topology evidence="1">Single-pass type I membrane protein</topology>
    </subcellularLocation>
</comment>
<keyword evidence="14" id="KW-1185">Reference proteome</keyword>
<dbReference type="AlphaFoldDB" id="A0AAV6GQ51"/>
<reference evidence="13" key="1">
    <citation type="submission" date="2020-10" db="EMBL/GenBank/DDBJ databases">
        <title>Chromosome-scale genome assembly of the Allis shad, Alosa alosa.</title>
        <authorList>
            <person name="Margot Z."/>
            <person name="Christophe K."/>
            <person name="Cabau C."/>
            <person name="Louis A."/>
            <person name="Berthelot C."/>
            <person name="Parey E."/>
            <person name="Roest Crollius H."/>
            <person name="Montfort J."/>
            <person name="Robinson-Rechavi M."/>
            <person name="Bucao C."/>
            <person name="Bouchez O."/>
            <person name="Gislard M."/>
            <person name="Lluch J."/>
            <person name="Milhes M."/>
            <person name="Lampietro C."/>
            <person name="Lopez Roques C."/>
            <person name="Donnadieu C."/>
            <person name="Braasch I."/>
            <person name="Desvignes T."/>
            <person name="Postlethwait J."/>
            <person name="Bobe J."/>
            <person name="Guiguen Y."/>
        </authorList>
    </citation>
    <scope>NUCLEOTIDE SEQUENCE</scope>
    <source>
        <strain evidence="13">M-15738</strain>
        <tissue evidence="13">Blood</tissue>
    </source>
</reference>
<evidence type="ECO:0000256" key="11">
    <source>
        <dbReference type="SAM" id="SignalP"/>
    </source>
</evidence>
<keyword evidence="4 11" id="KW-0732">Signal</keyword>
<evidence type="ECO:0000259" key="12">
    <source>
        <dbReference type="PROSITE" id="PS50853"/>
    </source>
</evidence>
<dbReference type="GO" id="GO:0005886">
    <property type="term" value="C:plasma membrane"/>
    <property type="evidence" value="ECO:0007669"/>
    <property type="project" value="UniProtKB-ARBA"/>
</dbReference>
<name>A0AAV6GQ51_9TELE</name>
<dbReference type="SUPFAM" id="SSF49265">
    <property type="entry name" value="Fibronectin type III"/>
    <property type="match status" value="3"/>
</dbReference>
<evidence type="ECO:0000256" key="3">
    <source>
        <dbReference type="ARBA" id="ARBA00022692"/>
    </source>
</evidence>
<keyword evidence="5" id="KW-0677">Repeat</keyword>
<dbReference type="Gene3D" id="2.60.40.10">
    <property type="entry name" value="Immunoglobulins"/>
    <property type="match status" value="5"/>
</dbReference>
<dbReference type="EMBL" id="JADWDJ010000009">
    <property type="protein sequence ID" value="KAG5276047.1"/>
    <property type="molecule type" value="Genomic_DNA"/>
</dbReference>
<gene>
    <name evidence="13" type="ORF">AALO_G00127320</name>
</gene>
<dbReference type="Proteomes" id="UP000823561">
    <property type="component" value="Chromosome 9"/>
</dbReference>
<dbReference type="PANTHER" id="PTHR48423:SF2">
    <property type="entry name" value="INTERLEUKIN-12 RECEPTOR SUBUNIT BETA-2"/>
    <property type="match status" value="1"/>
</dbReference>
<evidence type="ECO:0000256" key="7">
    <source>
        <dbReference type="ARBA" id="ARBA00023136"/>
    </source>
</evidence>
<evidence type="ECO:0000313" key="13">
    <source>
        <dbReference type="EMBL" id="KAG5276047.1"/>
    </source>
</evidence>
<evidence type="ECO:0000256" key="8">
    <source>
        <dbReference type="ARBA" id="ARBA00023170"/>
    </source>
</evidence>
<feature type="transmembrane region" description="Helical" evidence="10">
    <location>
        <begin position="585"/>
        <end position="610"/>
    </location>
</feature>
<dbReference type="CDD" id="cd00063">
    <property type="entry name" value="FN3"/>
    <property type="match status" value="2"/>
</dbReference>
<evidence type="ECO:0000256" key="10">
    <source>
        <dbReference type="SAM" id="Phobius"/>
    </source>
</evidence>